<dbReference type="Proteomes" id="UP000679179">
    <property type="component" value="Unassembled WGS sequence"/>
</dbReference>
<evidence type="ECO:0000313" key="2">
    <source>
        <dbReference type="Proteomes" id="UP000679179"/>
    </source>
</evidence>
<organism evidence="1 2">
    <name type="scientific">Clostridium polyendosporum</name>
    <dbReference type="NCBI Taxonomy" id="69208"/>
    <lineage>
        <taxon>Bacteria</taxon>
        <taxon>Bacillati</taxon>
        <taxon>Bacillota</taxon>
        <taxon>Clostridia</taxon>
        <taxon>Eubacteriales</taxon>
        <taxon>Clostridiaceae</taxon>
        <taxon>Clostridium</taxon>
    </lineage>
</organism>
<accession>A0A919VH62</accession>
<comment type="caution">
    <text evidence="1">The sequence shown here is derived from an EMBL/GenBank/DDBJ whole genome shotgun (WGS) entry which is preliminary data.</text>
</comment>
<reference evidence="1" key="1">
    <citation type="submission" date="2021-03" db="EMBL/GenBank/DDBJ databases">
        <title>Taxonomic study of Clostridium polyendosporum from meadow-gley soil under rice.</title>
        <authorList>
            <person name="Kobayashi H."/>
            <person name="Tanizawa Y."/>
            <person name="Yagura M."/>
        </authorList>
    </citation>
    <scope>NUCLEOTIDE SEQUENCE</scope>
    <source>
        <strain evidence="1">JCM 30710</strain>
    </source>
</reference>
<dbReference type="InterPro" id="IPR009711">
    <property type="entry name" value="UPF0473"/>
</dbReference>
<evidence type="ECO:0008006" key="3">
    <source>
        <dbReference type="Google" id="ProtNLM"/>
    </source>
</evidence>
<evidence type="ECO:0000313" key="1">
    <source>
        <dbReference type="EMBL" id="GIM29356.1"/>
    </source>
</evidence>
<keyword evidence="2" id="KW-1185">Reference proteome</keyword>
<dbReference type="AlphaFoldDB" id="A0A919VH62"/>
<sequence length="80" mass="9377">MATATNIMTFRDEQGNKIDYEILDQVLINKTEYVLMSPVKDSSQVEIYKINFDKNWNESLEVIEGEKEINMVKQLSKVKF</sequence>
<name>A0A919VH62_9CLOT</name>
<dbReference type="Pfam" id="PF06949">
    <property type="entry name" value="DUF1292"/>
    <property type="match status" value="1"/>
</dbReference>
<dbReference type="EMBL" id="BOPZ01000016">
    <property type="protein sequence ID" value="GIM29356.1"/>
    <property type="molecule type" value="Genomic_DNA"/>
</dbReference>
<proteinExistence type="predicted"/>
<dbReference type="RefSeq" id="WP_212904054.1">
    <property type="nucleotide sequence ID" value="NZ_BOPZ01000016.1"/>
</dbReference>
<protein>
    <recommendedName>
        <fullName evidence="3">DUF1292 domain-containing protein</fullName>
    </recommendedName>
</protein>
<gene>
    <name evidence="1" type="ORF">CPJCM30710_20220</name>
</gene>